<proteinExistence type="predicted"/>
<name>A0A224Y9C8_9ACAR</name>
<sequence>MKSSGAKHAPTAVVLLKDGSLALFPMFQQRQKFQIIAQYRLVLFKSAAHSFSTKRKTNHGDFATVNYHTTLILCTQRYAISTKEIVQYDQHI</sequence>
<protein>
    <submittedName>
        <fullName evidence="1">Uncharacterized protein</fullName>
    </submittedName>
</protein>
<evidence type="ECO:0000313" key="1">
    <source>
        <dbReference type="EMBL" id="MAA13425.1"/>
    </source>
</evidence>
<dbReference type="AlphaFoldDB" id="A0A224Y9C8"/>
<dbReference type="EMBL" id="GFPF01002279">
    <property type="protein sequence ID" value="MAA13425.1"/>
    <property type="molecule type" value="Transcribed_RNA"/>
</dbReference>
<reference evidence="1" key="1">
    <citation type="journal article" date="2017" name="Parasit. Vectors">
        <title>Sialotranscriptomics of Rhipicephalus zambeziensis reveals intricate expression profiles of secretory proteins and suggests tight temporal transcriptional regulation during blood-feeding.</title>
        <authorList>
            <person name="de Castro M.H."/>
            <person name="de Klerk D."/>
            <person name="Pienaar R."/>
            <person name="Rees D.J.G."/>
            <person name="Mans B.J."/>
        </authorList>
    </citation>
    <scope>NUCLEOTIDE SEQUENCE</scope>
    <source>
        <tissue evidence="1">Salivary glands</tissue>
    </source>
</reference>
<accession>A0A224Y9C8</accession>
<organism evidence="1">
    <name type="scientific">Rhipicephalus zambeziensis</name>
    <dbReference type="NCBI Taxonomy" id="60191"/>
    <lineage>
        <taxon>Eukaryota</taxon>
        <taxon>Metazoa</taxon>
        <taxon>Ecdysozoa</taxon>
        <taxon>Arthropoda</taxon>
        <taxon>Chelicerata</taxon>
        <taxon>Arachnida</taxon>
        <taxon>Acari</taxon>
        <taxon>Parasitiformes</taxon>
        <taxon>Ixodida</taxon>
        <taxon>Ixodoidea</taxon>
        <taxon>Ixodidae</taxon>
        <taxon>Rhipicephalinae</taxon>
        <taxon>Rhipicephalus</taxon>
        <taxon>Rhipicephalus</taxon>
    </lineage>
</organism>